<dbReference type="SMART" id="SM00248">
    <property type="entry name" value="ANK"/>
    <property type="match status" value="3"/>
</dbReference>
<dbReference type="EMBL" id="VAHF01000013">
    <property type="protein sequence ID" value="TXG46857.1"/>
    <property type="molecule type" value="Genomic_DNA"/>
</dbReference>
<evidence type="ECO:0000313" key="4">
    <source>
        <dbReference type="EMBL" id="TXG46857.1"/>
    </source>
</evidence>
<evidence type="ECO:0000256" key="2">
    <source>
        <dbReference type="SAM" id="Phobius"/>
    </source>
</evidence>
<dbReference type="Pfam" id="PF12796">
    <property type="entry name" value="Ank_2"/>
    <property type="match status" value="1"/>
</dbReference>
<dbReference type="AlphaFoldDB" id="A0A5C7GQX9"/>
<keyword evidence="2" id="KW-0472">Membrane</keyword>
<organism evidence="4 5">
    <name type="scientific">Acer yangbiense</name>
    <dbReference type="NCBI Taxonomy" id="1000413"/>
    <lineage>
        <taxon>Eukaryota</taxon>
        <taxon>Viridiplantae</taxon>
        <taxon>Streptophyta</taxon>
        <taxon>Embryophyta</taxon>
        <taxon>Tracheophyta</taxon>
        <taxon>Spermatophyta</taxon>
        <taxon>Magnoliopsida</taxon>
        <taxon>eudicotyledons</taxon>
        <taxon>Gunneridae</taxon>
        <taxon>Pentapetalae</taxon>
        <taxon>rosids</taxon>
        <taxon>malvids</taxon>
        <taxon>Sapindales</taxon>
        <taxon>Sapindaceae</taxon>
        <taxon>Hippocastanoideae</taxon>
        <taxon>Acereae</taxon>
        <taxon>Acer</taxon>
    </lineage>
</organism>
<gene>
    <name evidence="4" type="ORF">EZV62_026151</name>
</gene>
<dbReference type="PANTHER" id="PTHR24177:SF215">
    <property type="entry name" value="PGG DOMAIN-CONTAINING PROTEIN"/>
    <property type="match status" value="1"/>
</dbReference>
<dbReference type="OrthoDB" id="1923662at2759"/>
<keyword evidence="2" id="KW-1133">Transmembrane helix</keyword>
<dbReference type="InterPro" id="IPR026961">
    <property type="entry name" value="PGG_dom"/>
</dbReference>
<reference evidence="5" key="1">
    <citation type="journal article" date="2019" name="Gigascience">
        <title>De novo genome assembly of the endangered Acer yangbiense, a plant species with extremely small populations endemic to Yunnan Province, China.</title>
        <authorList>
            <person name="Yang J."/>
            <person name="Wariss H.M."/>
            <person name="Tao L."/>
            <person name="Zhang R."/>
            <person name="Yun Q."/>
            <person name="Hollingsworth P."/>
            <person name="Dao Z."/>
            <person name="Luo G."/>
            <person name="Guo H."/>
            <person name="Ma Y."/>
            <person name="Sun W."/>
        </authorList>
    </citation>
    <scope>NUCLEOTIDE SEQUENCE [LARGE SCALE GENOMIC DNA]</scope>
    <source>
        <strain evidence="5">cv. Malutang</strain>
    </source>
</reference>
<feature type="region of interest" description="Disordered" evidence="1">
    <location>
        <begin position="69"/>
        <end position="92"/>
    </location>
</feature>
<dbReference type="Gene3D" id="1.25.40.20">
    <property type="entry name" value="Ankyrin repeat-containing domain"/>
    <property type="match status" value="2"/>
</dbReference>
<sequence>MGDSVFITNAYKNTVLHVAALNHNFAAVKLLVECNYDAQEQLVTRNRSGQTPLFKAASFGSTKVVRSDEQQIEKPEKVIHGSDDEQQTEKPEKVVNELDDDQELREIKIEDPQVETPLFVATQKGKIEIVKEILKEHPQAVEHVSHKMQNILHVAASYRQREVFELVKQMQIPTSNLILGIDAQSYTVLHHVADTKNYNDRNTRSGPPAYKLQEELEWFKSVKETMPSFFTEHRDKKDMTAKELFNEKHKNQLNEARKWIKDTSQSCSAVAVLIATVIFAAAYTVPGGIREETGIPTLGKHPLFLFFTTMDVISLSCSLTSVVTFLSMLTFPFELKDFRVSLPRRLTLGFTLLFIAKAEEFSNIGRPCWLLPPGRV</sequence>
<evidence type="ECO:0000259" key="3">
    <source>
        <dbReference type="Pfam" id="PF13962"/>
    </source>
</evidence>
<keyword evidence="2" id="KW-0812">Transmembrane</keyword>
<accession>A0A5C7GQX9</accession>
<feature type="transmembrane region" description="Helical" evidence="2">
    <location>
        <begin position="305"/>
        <end position="329"/>
    </location>
</feature>
<dbReference type="GO" id="GO:0016020">
    <property type="term" value="C:membrane"/>
    <property type="evidence" value="ECO:0007669"/>
    <property type="project" value="TreeGrafter"/>
</dbReference>
<evidence type="ECO:0000256" key="1">
    <source>
        <dbReference type="SAM" id="MobiDB-lite"/>
    </source>
</evidence>
<dbReference type="SUPFAM" id="SSF48403">
    <property type="entry name" value="Ankyrin repeat"/>
    <property type="match status" value="1"/>
</dbReference>
<dbReference type="PANTHER" id="PTHR24177">
    <property type="entry name" value="CASKIN"/>
    <property type="match status" value="1"/>
</dbReference>
<name>A0A5C7GQX9_9ROSI</name>
<dbReference type="InterPro" id="IPR036770">
    <property type="entry name" value="Ankyrin_rpt-contain_sf"/>
</dbReference>
<feature type="transmembrane region" description="Helical" evidence="2">
    <location>
        <begin position="267"/>
        <end position="285"/>
    </location>
</feature>
<dbReference type="Pfam" id="PF13962">
    <property type="entry name" value="PGG"/>
    <property type="match status" value="1"/>
</dbReference>
<comment type="caution">
    <text evidence="4">The sequence shown here is derived from an EMBL/GenBank/DDBJ whole genome shotgun (WGS) entry which is preliminary data.</text>
</comment>
<evidence type="ECO:0000313" key="5">
    <source>
        <dbReference type="Proteomes" id="UP000323000"/>
    </source>
</evidence>
<keyword evidence="5" id="KW-1185">Reference proteome</keyword>
<feature type="domain" description="PGG" evidence="3">
    <location>
        <begin position="258"/>
        <end position="356"/>
    </location>
</feature>
<proteinExistence type="predicted"/>
<protein>
    <recommendedName>
        <fullName evidence="3">PGG domain-containing protein</fullName>
    </recommendedName>
</protein>
<dbReference type="Proteomes" id="UP000323000">
    <property type="component" value="Chromosome 13"/>
</dbReference>
<dbReference type="InterPro" id="IPR002110">
    <property type="entry name" value="Ankyrin_rpt"/>
</dbReference>